<accession>A0A368JQN4</accession>
<evidence type="ECO:0000313" key="2">
    <source>
        <dbReference type="EMBL" id="RCR68903.1"/>
    </source>
</evidence>
<dbReference type="RefSeq" id="WP_114406542.1">
    <property type="nucleotide sequence ID" value="NZ_QOWE01000010.1"/>
</dbReference>
<gene>
    <name evidence="2" type="ORF">DUE52_13485</name>
</gene>
<name>A0A368JQN4_9BACT</name>
<sequence>MKTIFSSSLLCLLSVGTLLAQTKSSTEDVTPIDRPGYWEVSTDYRTNGTAIRYFNADKQLIHQEIHSNKLVKLTKNNVRRLNATMTEVTRNQLQSSNVKTVSLPTNNEDPRIVHDRKRLMTAERRASTADLMARVVPAAVGHEAFLKVFIYNPHEERLRIEILNSKGYSVCQEFSNSYQRYYRFNLSSMPAGDYRVQIYKASERKPSFENLVSLSRKPSQTLFSMKPELPVGAKTDSLISEKD</sequence>
<proteinExistence type="predicted"/>
<evidence type="ECO:0000313" key="3">
    <source>
        <dbReference type="Proteomes" id="UP000253383"/>
    </source>
</evidence>
<dbReference type="Proteomes" id="UP000253383">
    <property type="component" value="Unassembled WGS sequence"/>
</dbReference>
<protein>
    <recommendedName>
        <fullName evidence="4">T9SS C-terminal target domain-containing protein</fullName>
    </recommendedName>
</protein>
<dbReference type="EMBL" id="QOWE01000010">
    <property type="protein sequence ID" value="RCR68903.1"/>
    <property type="molecule type" value="Genomic_DNA"/>
</dbReference>
<keyword evidence="3" id="KW-1185">Reference proteome</keyword>
<keyword evidence="1" id="KW-0732">Signal</keyword>
<dbReference type="OrthoDB" id="961428at2"/>
<feature type="chain" id="PRO_5016976799" description="T9SS C-terminal target domain-containing protein" evidence="1">
    <location>
        <begin position="21"/>
        <end position="243"/>
    </location>
</feature>
<feature type="signal peptide" evidence="1">
    <location>
        <begin position="1"/>
        <end position="20"/>
    </location>
</feature>
<dbReference type="AlphaFoldDB" id="A0A368JQN4"/>
<comment type="caution">
    <text evidence="2">The sequence shown here is derived from an EMBL/GenBank/DDBJ whole genome shotgun (WGS) entry which is preliminary data.</text>
</comment>
<evidence type="ECO:0000256" key="1">
    <source>
        <dbReference type="SAM" id="SignalP"/>
    </source>
</evidence>
<organism evidence="2 3">
    <name type="scientific">Larkinella punicea</name>
    <dbReference type="NCBI Taxonomy" id="2315727"/>
    <lineage>
        <taxon>Bacteria</taxon>
        <taxon>Pseudomonadati</taxon>
        <taxon>Bacteroidota</taxon>
        <taxon>Cytophagia</taxon>
        <taxon>Cytophagales</taxon>
        <taxon>Spirosomataceae</taxon>
        <taxon>Larkinella</taxon>
    </lineage>
</organism>
<evidence type="ECO:0008006" key="4">
    <source>
        <dbReference type="Google" id="ProtNLM"/>
    </source>
</evidence>
<reference evidence="2 3" key="1">
    <citation type="submission" date="2018-07" db="EMBL/GenBank/DDBJ databases">
        <title>Genome analysis of Larkinella rosea.</title>
        <authorList>
            <person name="Zhou Z."/>
            <person name="Wang G."/>
        </authorList>
    </citation>
    <scope>NUCLEOTIDE SEQUENCE [LARGE SCALE GENOMIC DNA]</scope>
    <source>
        <strain evidence="3">zzj9</strain>
    </source>
</reference>